<dbReference type="PANTHER" id="PTHR45711">
    <property type="entry name" value="CHLORIDE CHANNEL PROTEIN"/>
    <property type="match status" value="1"/>
</dbReference>
<proteinExistence type="predicted"/>
<feature type="transmembrane region" description="Helical" evidence="8">
    <location>
        <begin position="355"/>
        <end position="379"/>
    </location>
</feature>
<sequence>MGNAVYHLVAIAVGAVVGVLGVALHVGVERFSAAWPAFLDTTLGLDGLPLYAAAALVAVTMTLVSLWLVRNFAPEASGSGVPEIEGAMEGLRQVRWHRVLPVKFVGGFLSLSSGMVLGREGPTIHIGASVAKAASDLMKWQSEDMRAMLAAGGAAGLAAAFNAPLAAVLFVIEETRRQFPYSARSYIAVVLASIASAIVTETLTGNRPYMLLEASAIPYGWLPAFLVLGVILGAVGVGFNHTLVWSLDHVRRLGERRSYYIFPTAVGLVVGVLVFVRPEATQGGELLAVQLTREGLPLAMLAFIVLLRFVMTMASYSTGVAGGIFAPILALATTIGLCYGTAIESVTALPEHGHAAFAIAAMSGLFASTIGAPMVGMVLVLELTGAYSVLVPVMITAIFSNMTSQALGGRPIYEILLERTLAIEAAARAAAAPR</sequence>
<evidence type="ECO:0000256" key="6">
    <source>
        <dbReference type="ARBA" id="ARBA00023136"/>
    </source>
</evidence>
<dbReference type="NCBIfam" id="NF003640">
    <property type="entry name" value="PRK05277.1"/>
    <property type="match status" value="1"/>
</dbReference>
<keyword evidence="10" id="KW-1185">Reference proteome</keyword>
<evidence type="ECO:0000256" key="5">
    <source>
        <dbReference type="ARBA" id="ARBA00023065"/>
    </source>
</evidence>
<dbReference type="PANTHER" id="PTHR45711:SF6">
    <property type="entry name" value="CHLORIDE CHANNEL PROTEIN"/>
    <property type="match status" value="1"/>
</dbReference>
<evidence type="ECO:0000313" key="10">
    <source>
        <dbReference type="Proteomes" id="UP001202867"/>
    </source>
</evidence>
<name>A0ABT0DP93_9HYPH</name>
<comment type="subcellular location">
    <subcellularLocation>
        <location evidence="1">Membrane</location>
        <topology evidence="1">Multi-pass membrane protein</topology>
    </subcellularLocation>
</comment>
<feature type="transmembrane region" description="Helical" evidence="8">
    <location>
        <begin position="184"/>
        <end position="204"/>
    </location>
</feature>
<feature type="transmembrane region" description="Helical" evidence="8">
    <location>
        <begin position="385"/>
        <end position="403"/>
    </location>
</feature>
<feature type="transmembrane region" description="Helical" evidence="8">
    <location>
        <begin position="147"/>
        <end position="172"/>
    </location>
</feature>
<feature type="transmembrane region" description="Helical" evidence="8">
    <location>
        <begin position="296"/>
        <end position="318"/>
    </location>
</feature>
<evidence type="ECO:0000256" key="2">
    <source>
        <dbReference type="ARBA" id="ARBA00022448"/>
    </source>
</evidence>
<dbReference type="Pfam" id="PF00654">
    <property type="entry name" value="Voltage_CLC"/>
    <property type="match status" value="1"/>
</dbReference>
<reference evidence="10" key="2">
    <citation type="submission" date="2023-07" db="EMBL/GenBank/DDBJ databases">
        <title>Ancylobacter moscoviensis sp. nov., facultatively methylotrophic bacteria from activated sludge and the reclassification of Starkeya novella (Starkey 1934) Kelly et al. 2000 as Ancylobacter novellus comb. nov., Starkeya koreensis Im et al. 2006 as Ancylobacter koreensis comb.nov., Angulomicrobium tetraedrale Vasil'eva et al. 1986 as Ancylobacter tetraedralis comb. nov., Angulomicrobium amanitiforme Fritz et al. 2004 as Ancylobacter amanitiformis comb. nov. and Methylorhabdus multivorans Doronina et al. 1996 as Ancylobacter multivorans comb. nov. and emended description of the genus Ancylobacter.</title>
        <authorList>
            <person name="Doronina N."/>
            <person name="Chemodurova A."/>
            <person name="Grouzdev D."/>
            <person name="Koziaeva V."/>
            <person name="Shi W."/>
            <person name="Wu L."/>
            <person name="Kaparullina E."/>
        </authorList>
    </citation>
    <scope>NUCLEOTIDE SEQUENCE [LARGE SCALE GENOMIC DNA]</scope>
    <source>
        <strain evidence="10">Jip08</strain>
    </source>
</reference>
<feature type="transmembrane region" description="Helical" evidence="8">
    <location>
        <begin position="48"/>
        <end position="69"/>
    </location>
</feature>
<evidence type="ECO:0000256" key="7">
    <source>
        <dbReference type="ARBA" id="ARBA00023214"/>
    </source>
</evidence>
<dbReference type="EMBL" id="JALKCG010000005">
    <property type="protein sequence ID" value="MCK0209088.1"/>
    <property type="molecule type" value="Genomic_DNA"/>
</dbReference>
<dbReference type="Proteomes" id="UP001202867">
    <property type="component" value="Unassembled WGS sequence"/>
</dbReference>
<reference evidence="9 10" key="1">
    <citation type="submission" date="2022-04" db="EMBL/GenBank/DDBJ databases">
        <authorList>
            <person name="Grouzdev D.S."/>
            <person name="Pantiukh K.S."/>
            <person name="Krutkina M.S."/>
        </authorList>
    </citation>
    <scope>NUCLEOTIDE SEQUENCE [LARGE SCALE GENOMIC DNA]</scope>
    <source>
        <strain evidence="9 10">Jip08</strain>
    </source>
</reference>
<feature type="transmembrane region" description="Helical" evidence="8">
    <location>
        <begin position="259"/>
        <end position="276"/>
    </location>
</feature>
<feature type="transmembrane region" description="Helical" evidence="8">
    <location>
        <begin position="216"/>
        <end position="239"/>
    </location>
</feature>
<keyword evidence="2" id="KW-0813">Transport</keyword>
<dbReference type="PRINTS" id="PR00762">
    <property type="entry name" value="CLCHANNEL"/>
</dbReference>
<protein>
    <submittedName>
        <fullName evidence="9">H(+)/Cl(-) exchange transporter ClcA</fullName>
    </submittedName>
</protein>
<feature type="transmembrane region" description="Helical" evidence="8">
    <location>
        <begin position="324"/>
        <end position="343"/>
    </location>
</feature>
<dbReference type="SUPFAM" id="SSF81340">
    <property type="entry name" value="Clc chloride channel"/>
    <property type="match status" value="1"/>
</dbReference>
<dbReference type="CDD" id="cd01031">
    <property type="entry name" value="EriC"/>
    <property type="match status" value="1"/>
</dbReference>
<dbReference type="InterPro" id="IPR001807">
    <property type="entry name" value="ClC"/>
</dbReference>
<gene>
    <name evidence="9" type="primary">clcA</name>
    <name evidence="9" type="ORF">MWN33_13715</name>
</gene>
<feature type="transmembrane region" description="Helical" evidence="8">
    <location>
        <begin position="7"/>
        <end position="28"/>
    </location>
</feature>
<keyword evidence="7" id="KW-0868">Chloride</keyword>
<keyword evidence="5" id="KW-0406">Ion transport</keyword>
<keyword evidence="3 8" id="KW-0812">Transmembrane</keyword>
<evidence type="ECO:0000256" key="8">
    <source>
        <dbReference type="SAM" id="Phobius"/>
    </source>
</evidence>
<accession>A0ABT0DP93</accession>
<organism evidence="9 10">
    <name type="scientific">Ancylobacter koreensis</name>
    <dbReference type="NCBI Taxonomy" id="266121"/>
    <lineage>
        <taxon>Bacteria</taxon>
        <taxon>Pseudomonadati</taxon>
        <taxon>Pseudomonadota</taxon>
        <taxon>Alphaproteobacteria</taxon>
        <taxon>Hyphomicrobiales</taxon>
        <taxon>Xanthobacteraceae</taxon>
        <taxon>Ancylobacter</taxon>
    </lineage>
</organism>
<dbReference type="Gene3D" id="1.10.3080.10">
    <property type="entry name" value="Clc chloride channel"/>
    <property type="match status" value="1"/>
</dbReference>
<dbReference type="RefSeq" id="WP_247201598.1">
    <property type="nucleotide sequence ID" value="NZ_JALKCG010000005.1"/>
</dbReference>
<keyword evidence="6 8" id="KW-0472">Membrane</keyword>
<keyword evidence="4 8" id="KW-1133">Transmembrane helix</keyword>
<dbReference type="InterPro" id="IPR014743">
    <property type="entry name" value="Cl-channel_core"/>
</dbReference>
<comment type="caution">
    <text evidence="9">The sequence shown here is derived from an EMBL/GenBank/DDBJ whole genome shotgun (WGS) entry which is preliminary data.</text>
</comment>
<evidence type="ECO:0000256" key="1">
    <source>
        <dbReference type="ARBA" id="ARBA00004141"/>
    </source>
</evidence>
<evidence type="ECO:0000313" key="9">
    <source>
        <dbReference type="EMBL" id="MCK0209088.1"/>
    </source>
</evidence>
<evidence type="ECO:0000256" key="4">
    <source>
        <dbReference type="ARBA" id="ARBA00022989"/>
    </source>
</evidence>
<evidence type="ECO:0000256" key="3">
    <source>
        <dbReference type="ARBA" id="ARBA00022692"/>
    </source>
</evidence>